<keyword evidence="12" id="KW-0443">Lipid metabolism</keyword>
<evidence type="ECO:0000256" key="16">
    <source>
        <dbReference type="ARBA" id="ARBA00036358"/>
    </source>
</evidence>
<comment type="subcellular location">
    <subcellularLocation>
        <location evidence="2">Endoplasmic reticulum membrane</location>
    </subcellularLocation>
    <subcellularLocation>
        <location evidence="1">Microsome membrane</location>
    </subcellularLocation>
</comment>
<feature type="chain" id="PRO_5006831000" description="prostaglandin-endoperoxide synthase" evidence="19">
    <location>
        <begin position="33"/>
        <end position="173"/>
    </location>
</feature>
<evidence type="ECO:0000256" key="11">
    <source>
        <dbReference type="ARBA" id="ARBA00022848"/>
    </source>
</evidence>
<evidence type="ECO:0000256" key="10">
    <source>
        <dbReference type="ARBA" id="ARBA00022832"/>
    </source>
</evidence>
<feature type="non-terminal residue" evidence="21">
    <location>
        <position position="173"/>
    </location>
</feature>
<evidence type="ECO:0000256" key="2">
    <source>
        <dbReference type="ARBA" id="ARBA00004586"/>
    </source>
</evidence>
<evidence type="ECO:0000259" key="20">
    <source>
        <dbReference type="PROSITE" id="PS50026"/>
    </source>
</evidence>
<dbReference type="GO" id="GO:0016702">
    <property type="term" value="F:oxidoreductase activity, acting on single donors with incorporation of molecular oxygen, incorporation of two atoms of oxygen"/>
    <property type="evidence" value="ECO:0007669"/>
    <property type="project" value="TreeGrafter"/>
</dbReference>
<dbReference type="InterPro" id="IPR050783">
    <property type="entry name" value="Oxylipin_biosynth_metab"/>
</dbReference>
<evidence type="ECO:0000256" key="12">
    <source>
        <dbReference type="ARBA" id="ARBA00023098"/>
    </source>
</evidence>
<accession>A0A0U2KWS7</accession>
<dbReference type="GO" id="GO:0019371">
    <property type="term" value="P:cyclooxygenase pathway"/>
    <property type="evidence" value="ECO:0007669"/>
    <property type="project" value="TreeGrafter"/>
</dbReference>
<keyword evidence="6" id="KW-0644">Prostaglandin metabolism</keyword>
<dbReference type="PANTHER" id="PTHR11903:SF39">
    <property type="entry name" value="PROSTAGLANDIN G_H SYNTHASE 2-LIKE"/>
    <property type="match status" value="1"/>
</dbReference>
<dbReference type="GO" id="GO:0006979">
    <property type="term" value="P:response to oxidative stress"/>
    <property type="evidence" value="ECO:0007669"/>
    <property type="project" value="InterPro"/>
</dbReference>
<dbReference type="CDD" id="cd00054">
    <property type="entry name" value="EGF_CA"/>
    <property type="match status" value="1"/>
</dbReference>
<dbReference type="GO" id="GO:0004666">
    <property type="term" value="F:prostaglandin-endoperoxide synthase activity"/>
    <property type="evidence" value="ECO:0007669"/>
    <property type="project" value="UniProtKB-EC"/>
</dbReference>
<comment type="catalytic activity">
    <reaction evidence="17">
        <text>(9Z,12Z)-octadecadienoate + AH2 + O2 = (13R)-hydroxy-(9Z,11E)-octadecadienoate + A + H2O</text>
        <dbReference type="Rhea" id="RHEA:75455"/>
        <dbReference type="ChEBI" id="CHEBI:13193"/>
        <dbReference type="ChEBI" id="CHEBI:15377"/>
        <dbReference type="ChEBI" id="CHEBI:15379"/>
        <dbReference type="ChEBI" id="CHEBI:17499"/>
        <dbReference type="ChEBI" id="CHEBI:30245"/>
        <dbReference type="ChEBI" id="CHEBI:136655"/>
    </reaction>
    <physiologicalReaction direction="left-to-right" evidence="17">
        <dbReference type="Rhea" id="RHEA:75456"/>
    </physiologicalReaction>
</comment>
<gene>
    <name evidence="21" type="primary">COX</name>
</gene>
<keyword evidence="13" id="KW-0275">Fatty acid biosynthesis</keyword>
<dbReference type="EC" id="1.14.99.1" evidence="5"/>
<evidence type="ECO:0000256" key="1">
    <source>
        <dbReference type="ARBA" id="ARBA00004524"/>
    </source>
</evidence>
<comment type="catalytic activity">
    <reaction evidence="16">
        <text>(9Z,12Z)-octadecadienoate + AH2 + O2 = (13S)-hydroxy-(9Z,11E)-octadecadienoate + A + H2O</text>
        <dbReference type="Rhea" id="RHEA:75451"/>
        <dbReference type="ChEBI" id="CHEBI:13193"/>
        <dbReference type="ChEBI" id="CHEBI:15377"/>
        <dbReference type="ChEBI" id="CHEBI:15379"/>
        <dbReference type="ChEBI" id="CHEBI:17499"/>
        <dbReference type="ChEBI" id="CHEBI:30245"/>
        <dbReference type="ChEBI" id="CHEBI:90850"/>
    </reaction>
    <physiologicalReaction direction="left-to-right" evidence="16">
        <dbReference type="Rhea" id="RHEA:75452"/>
    </physiologicalReaction>
</comment>
<dbReference type="GO" id="GO:0004601">
    <property type="term" value="F:peroxidase activity"/>
    <property type="evidence" value="ECO:0007669"/>
    <property type="project" value="InterPro"/>
</dbReference>
<proteinExistence type="evidence at transcript level"/>
<feature type="domain" description="EGF-like" evidence="20">
    <location>
        <begin position="32"/>
        <end position="70"/>
    </location>
</feature>
<evidence type="ECO:0000256" key="9">
    <source>
        <dbReference type="ARBA" id="ARBA00022824"/>
    </source>
</evidence>
<comment type="subunit">
    <text evidence="4">Homodimer.</text>
</comment>
<dbReference type="GO" id="GO:0020037">
    <property type="term" value="F:heme binding"/>
    <property type="evidence" value="ECO:0007669"/>
    <property type="project" value="InterPro"/>
</dbReference>
<sequence>MKMSNTCCCAVQMTLVVNVIVLLTVLAATAFAANPCCSFPCLNGGVCMTSGHDNYVCDCENSGYYGQHCQTPTWRMWIRGNIRPDPEIAHDLLTSHKWFWDIINSITPVREFIMKTVYLLRAEIVESPTMLSSEHHYATMHTAQNHSLYMRSLPPVPPECPTIVGVAKKKKVP</sequence>
<keyword evidence="9" id="KW-0256">Endoplasmic reticulum</keyword>
<keyword evidence="8" id="KW-0643">Prostaglandin biosynthesis</keyword>
<evidence type="ECO:0000256" key="3">
    <source>
        <dbReference type="ARBA" id="ARBA00004702"/>
    </source>
</evidence>
<dbReference type="Gene3D" id="2.10.25.10">
    <property type="entry name" value="Laminin"/>
    <property type="match status" value="1"/>
</dbReference>
<keyword evidence="19" id="KW-0732">Signal</keyword>
<organism evidence="21">
    <name type="scientific">Leitoscoloplos robustus</name>
    <dbReference type="NCBI Taxonomy" id="645995"/>
    <lineage>
        <taxon>Eukaryota</taxon>
        <taxon>Metazoa</taxon>
        <taxon>Spiralia</taxon>
        <taxon>Lophotrochozoa</taxon>
        <taxon>Annelida</taxon>
        <taxon>Polychaeta</taxon>
        <taxon>Sedentaria</taxon>
        <taxon>Scolecida</taxon>
        <taxon>Orbiniidae</taxon>
        <taxon>Leitoscoloplos</taxon>
    </lineage>
</organism>
<dbReference type="PANTHER" id="PTHR11903">
    <property type="entry name" value="PROSTAGLANDIN G/H SYNTHASE"/>
    <property type="match status" value="1"/>
</dbReference>
<evidence type="ECO:0000256" key="5">
    <source>
        <dbReference type="ARBA" id="ARBA00012440"/>
    </source>
</evidence>
<dbReference type="PROSITE" id="PS50026">
    <property type="entry name" value="EGF_3"/>
    <property type="match status" value="1"/>
</dbReference>
<keyword evidence="18" id="KW-0245">EGF-like domain</keyword>
<evidence type="ECO:0000256" key="18">
    <source>
        <dbReference type="PROSITE-ProRule" id="PRU00076"/>
    </source>
</evidence>
<comment type="pathway">
    <text evidence="3">Lipid metabolism; prostaglandin biosynthesis.</text>
</comment>
<evidence type="ECO:0000256" key="4">
    <source>
        <dbReference type="ARBA" id="ARBA00011738"/>
    </source>
</evidence>
<reference evidence="21" key="1">
    <citation type="journal article" date="2015" name="J. Mol. Evol.">
        <title>Reconstruction of cyclooxygenase evolution in animals suggests variable, lineage-specific duplications, and homologs with low sequence identity.</title>
        <authorList>
            <person name="Havird J.C."/>
            <person name="Kocot K.M."/>
            <person name="Brannock P.M."/>
            <person name="Cannon J.T."/>
            <person name="Waits D.S."/>
            <person name="Weese D.A."/>
            <person name="Santos S.R."/>
            <person name="Halanych K.M."/>
        </authorList>
    </citation>
    <scope>NUCLEOTIDE SEQUENCE</scope>
</reference>
<evidence type="ECO:0000256" key="13">
    <source>
        <dbReference type="ARBA" id="ARBA00023160"/>
    </source>
</evidence>
<keyword evidence="10" id="KW-0276">Fatty acid metabolism</keyword>
<evidence type="ECO:0000313" key="21">
    <source>
        <dbReference type="EMBL" id="ALG96671.1"/>
    </source>
</evidence>
<name>A0A0U2KWS7_9ANNE</name>
<protein>
    <recommendedName>
        <fullName evidence="5">prostaglandin-endoperoxide synthase</fullName>
        <ecNumber evidence="5">1.14.99.1</ecNumber>
    </recommendedName>
</protein>
<dbReference type="InterPro" id="IPR037120">
    <property type="entry name" value="Haem_peroxidase_sf_animal"/>
</dbReference>
<keyword evidence="11" id="KW-0492">Microsome</keyword>
<evidence type="ECO:0000256" key="19">
    <source>
        <dbReference type="SAM" id="SignalP"/>
    </source>
</evidence>
<dbReference type="InterPro" id="IPR000742">
    <property type="entry name" value="EGF"/>
</dbReference>
<keyword evidence="7" id="KW-0444">Lipid biosynthesis</keyword>
<evidence type="ECO:0000256" key="17">
    <source>
        <dbReference type="ARBA" id="ARBA00036409"/>
    </source>
</evidence>
<dbReference type="Gene3D" id="1.10.640.10">
    <property type="entry name" value="Haem peroxidase domain superfamily, animal type"/>
    <property type="match status" value="1"/>
</dbReference>
<comment type="catalytic activity">
    <reaction evidence="14">
        <text>(9Z,12Z)-octadecadienoate + AH2 + O2 = (9S)-hydroxy-(10E,12Z)-octadecadienoate + A + H2O</text>
        <dbReference type="Rhea" id="RHEA:75459"/>
        <dbReference type="ChEBI" id="CHEBI:13193"/>
        <dbReference type="ChEBI" id="CHEBI:15377"/>
        <dbReference type="ChEBI" id="CHEBI:15379"/>
        <dbReference type="ChEBI" id="CHEBI:17499"/>
        <dbReference type="ChEBI" id="CHEBI:30245"/>
        <dbReference type="ChEBI" id="CHEBI:77852"/>
    </reaction>
    <physiologicalReaction direction="left-to-right" evidence="14">
        <dbReference type="Rhea" id="RHEA:75460"/>
    </physiologicalReaction>
</comment>
<comment type="catalytic activity">
    <reaction evidence="15">
        <text>(9Z,12Z)-octadecadienoate + AH2 + O2 = (9R)-hydroxy-(10E,12Z)-octadecadienoate + A + H2O</text>
        <dbReference type="Rhea" id="RHEA:75447"/>
        <dbReference type="ChEBI" id="CHEBI:13193"/>
        <dbReference type="ChEBI" id="CHEBI:15377"/>
        <dbReference type="ChEBI" id="CHEBI:15379"/>
        <dbReference type="ChEBI" id="CHEBI:17499"/>
        <dbReference type="ChEBI" id="CHEBI:30245"/>
        <dbReference type="ChEBI" id="CHEBI:77895"/>
    </reaction>
    <physiologicalReaction direction="left-to-right" evidence="15">
        <dbReference type="Rhea" id="RHEA:75448"/>
    </physiologicalReaction>
</comment>
<keyword evidence="21" id="KW-0560">Oxidoreductase</keyword>
<dbReference type="InterPro" id="IPR010255">
    <property type="entry name" value="Haem_peroxidase_sf"/>
</dbReference>
<evidence type="ECO:0000256" key="8">
    <source>
        <dbReference type="ARBA" id="ARBA00022585"/>
    </source>
</evidence>
<dbReference type="GO" id="GO:0043005">
    <property type="term" value="C:neuron projection"/>
    <property type="evidence" value="ECO:0007669"/>
    <property type="project" value="TreeGrafter"/>
</dbReference>
<feature type="signal peptide" evidence="19">
    <location>
        <begin position="1"/>
        <end position="32"/>
    </location>
</feature>
<dbReference type="SUPFAM" id="SSF57196">
    <property type="entry name" value="EGF/Laminin"/>
    <property type="match status" value="1"/>
</dbReference>
<evidence type="ECO:0000256" key="6">
    <source>
        <dbReference type="ARBA" id="ARBA00022501"/>
    </source>
</evidence>
<dbReference type="SUPFAM" id="SSF48113">
    <property type="entry name" value="Heme-dependent peroxidases"/>
    <property type="match status" value="1"/>
</dbReference>
<comment type="caution">
    <text evidence="18">Lacks conserved residue(s) required for the propagation of feature annotation.</text>
</comment>
<evidence type="ECO:0000256" key="7">
    <source>
        <dbReference type="ARBA" id="ARBA00022516"/>
    </source>
</evidence>
<dbReference type="GO" id="GO:0005789">
    <property type="term" value="C:endoplasmic reticulum membrane"/>
    <property type="evidence" value="ECO:0007669"/>
    <property type="project" value="UniProtKB-SubCell"/>
</dbReference>
<dbReference type="EMBL" id="KM437929">
    <property type="protein sequence ID" value="ALG96671.1"/>
    <property type="molecule type" value="mRNA"/>
</dbReference>
<evidence type="ECO:0000256" key="14">
    <source>
        <dbReference type="ARBA" id="ARBA00035976"/>
    </source>
</evidence>
<evidence type="ECO:0000256" key="15">
    <source>
        <dbReference type="ARBA" id="ARBA00036313"/>
    </source>
</evidence>
<dbReference type="AlphaFoldDB" id="A0A0U2KWS7"/>